<comment type="similarity">
    <text evidence="1 5">Belongs to the NOP53 family.</text>
</comment>
<dbReference type="AlphaFoldDB" id="A0A1Y2AV93"/>
<dbReference type="GO" id="GO:0008097">
    <property type="term" value="F:5S rRNA binding"/>
    <property type="evidence" value="ECO:0007669"/>
    <property type="project" value="TreeGrafter"/>
</dbReference>
<accession>A0A1Y2AV93</accession>
<dbReference type="PIRSF" id="PIRSF017302">
    <property type="entry name" value="Gltscr2"/>
    <property type="match status" value="1"/>
</dbReference>
<comment type="function">
    <text evidence="5">May play a role in ribosome biogenesis.</text>
</comment>
<dbReference type="FunCoup" id="A0A1Y2AV93">
    <property type="interactions" value="352"/>
</dbReference>
<feature type="region of interest" description="Disordered" evidence="6">
    <location>
        <begin position="110"/>
        <end position="155"/>
    </location>
</feature>
<evidence type="ECO:0000256" key="6">
    <source>
        <dbReference type="SAM" id="MobiDB-lite"/>
    </source>
</evidence>
<evidence type="ECO:0000313" key="7">
    <source>
        <dbReference type="EMBL" id="ORY26491.1"/>
    </source>
</evidence>
<gene>
    <name evidence="7" type="ORF">BCR39DRAFT_540952</name>
</gene>
<dbReference type="PANTHER" id="PTHR14211:SF7">
    <property type="entry name" value="RIBOSOME BIOGENESIS PROTEIN NOP53"/>
    <property type="match status" value="1"/>
</dbReference>
<evidence type="ECO:0000256" key="1">
    <source>
        <dbReference type="ARBA" id="ARBA00008838"/>
    </source>
</evidence>
<evidence type="ECO:0000256" key="2">
    <source>
        <dbReference type="ARBA" id="ARBA00018339"/>
    </source>
</evidence>
<dbReference type="GO" id="GO:0005730">
    <property type="term" value="C:nucleolus"/>
    <property type="evidence" value="ECO:0007669"/>
    <property type="project" value="UniProtKB-SubCell"/>
</dbReference>
<feature type="region of interest" description="Disordered" evidence="6">
    <location>
        <begin position="277"/>
        <end position="318"/>
    </location>
</feature>
<reference evidence="7 8" key="1">
    <citation type="submission" date="2016-07" db="EMBL/GenBank/DDBJ databases">
        <title>Pervasive Adenine N6-methylation of Active Genes in Fungi.</title>
        <authorList>
            <consortium name="DOE Joint Genome Institute"/>
            <person name="Mondo S.J."/>
            <person name="Dannebaum R.O."/>
            <person name="Kuo R.C."/>
            <person name="Labutti K."/>
            <person name="Haridas S."/>
            <person name="Kuo A."/>
            <person name="Salamov A."/>
            <person name="Ahrendt S.R."/>
            <person name="Lipzen A."/>
            <person name="Sullivan W."/>
            <person name="Andreopoulos W.B."/>
            <person name="Clum A."/>
            <person name="Lindquist E."/>
            <person name="Daum C."/>
            <person name="Ramamoorthy G.K."/>
            <person name="Gryganskyi A."/>
            <person name="Culley D."/>
            <person name="Magnuson J.K."/>
            <person name="James T.Y."/>
            <person name="O'Malley M.A."/>
            <person name="Stajich J.E."/>
            <person name="Spatafora J.W."/>
            <person name="Visel A."/>
            <person name="Grigoriev I.V."/>
        </authorList>
    </citation>
    <scope>NUCLEOTIDE SEQUENCE [LARGE SCALE GENOMIC DNA]</scope>
    <source>
        <strain evidence="7 8">68-887.2</strain>
    </source>
</reference>
<evidence type="ECO:0000256" key="3">
    <source>
        <dbReference type="ARBA" id="ARBA00022517"/>
    </source>
</evidence>
<dbReference type="InterPro" id="IPR011687">
    <property type="entry name" value="Nop53/GLTSCR2"/>
</dbReference>
<keyword evidence="8" id="KW-1185">Reference proteome</keyword>
<feature type="compositionally biased region" description="Low complexity" evidence="6">
    <location>
        <begin position="1"/>
        <end position="13"/>
    </location>
</feature>
<dbReference type="GO" id="GO:0006364">
    <property type="term" value="P:rRNA processing"/>
    <property type="evidence" value="ECO:0007669"/>
    <property type="project" value="TreeGrafter"/>
</dbReference>
<name>A0A1Y2AV93_9TREE</name>
<feature type="region of interest" description="Disordered" evidence="6">
    <location>
        <begin position="1"/>
        <end position="45"/>
    </location>
</feature>
<dbReference type="PANTHER" id="PTHR14211">
    <property type="entry name" value="GLIOMA SUPPRESSOR CANDIDATE REGION GENE 2"/>
    <property type="match status" value="1"/>
</dbReference>
<evidence type="ECO:0000256" key="4">
    <source>
        <dbReference type="ARBA" id="ARBA00023242"/>
    </source>
</evidence>
<dbReference type="InParanoid" id="A0A1Y2AV93"/>
<dbReference type="OrthoDB" id="5072at2759"/>
<comment type="subcellular location">
    <subcellularLocation>
        <location evidence="5">Nucleus</location>
        <location evidence="5">Nucleolus</location>
    </subcellularLocation>
    <subcellularLocation>
        <location evidence="5">Nucleus</location>
        <location evidence="5">Nucleoplasm</location>
    </subcellularLocation>
</comment>
<organism evidence="7 8">
    <name type="scientific">Naematelia encephala</name>
    <dbReference type="NCBI Taxonomy" id="71784"/>
    <lineage>
        <taxon>Eukaryota</taxon>
        <taxon>Fungi</taxon>
        <taxon>Dikarya</taxon>
        <taxon>Basidiomycota</taxon>
        <taxon>Agaricomycotina</taxon>
        <taxon>Tremellomycetes</taxon>
        <taxon>Tremellales</taxon>
        <taxon>Naemateliaceae</taxon>
        <taxon>Naematelia</taxon>
    </lineage>
</organism>
<evidence type="ECO:0000313" key="8">
    <source>
        <dbReference type="Proteomes" id="UP000193986"/>
    </source>
</evidence>
<comment type="caution">
    <text evidence="7">The sequence shown here is derived from an EMBL/GenBank/DDBJ whole genome shotgun (WGS) entry which is preliminary data.</text>
</comment>
<feature type="compositionally biased region" description="Acidic residues" evidence="6">
    <location>
        <begin position="288"/>
        <end position="300"/>
    </location>
</feature>
<keyword evidence="3 5" id="KW-0690">Ribosome biogenesis</keyword>
<protein>
    <recommendedName>
        <fullName evidence="2 5">Ribosome biogenesis protein NOP53</fullName>
    </recommendedName>
</protein>
<dbReference type="Pfam" id="PF07767">
    <property type="entry name" value="Nop53"/>
    <property type="match status" value="1"/>
</dbReference>
<sequence>MPSSSTTTTSKTSAPKPYNRPLPASIGAPSQIGQSSRKGKKAWRKNIDITREEAALELGREEERATGGKVAQKKDTELFTIDTVGDVDVAKKLRRAPKPLRSLAVLSERSAVPSITSRPVPSSSLSSGPSKRLSAAEKARLRRIARRSDEATSSADMKALPITSLRDAWTAEAEPQVIPPGAFGEETIVKRIVKPPRTLAQQREIRAVQIELGRGVEIPEGGVSYNPTAESHGRLLELAVEEEKARLQKEAEEERKIALLAGSVDARKQHVDGEDFAEGMRVGPGYTEGEEEEEGEEEGDSVVKQTKTKRKTQAQRNKALRQRELARLEALEKEQRRLARSVETLSLASIQGTLAKRDRRAKEAERLAKLAKRERERLGLAGGEKIGKHRVKKADVTVQLGEDLAESLRQVKPEGNLFKDRFVALQKRALVEPRERQLPTKRVRKVKEYEKHAYKRFV</sequence>
<dbReference type="EMBL" id="MCFC01000047">
    <property type="protein sequence ID" value="ORY26491.1"/>
    <property type="molecule type" value="Genomic_DNA"/>
</dbReference>
<feature type="compositionally biased region" description="Low complexity" evidence="6">
    <location>
        <begin position="113"/>
        <end position="130"/>
    </location>
</feature>
<dbReference type="Proteomes" id="UP000193986">
    <property type="component" value="Unassembled WGS sequence"/>
</dbReference>
<dbReference type="GO" id="GO:0000027">
    <property type="term" value="P:ribosomal large subunit assembly"/>
    <property type="evidence" value="ECO:0007669"/>
    <property type="project" value="UniProtKB-UniRule"/>
</dbReference>
<evidence type="ECO:0000256" key="5">
    <source>
        <dbReference type="PIRNR" id="PIRNR017302"/>
    </source>
</evidence>
<proteinExistence type="inferred from homology"/>
<keyword evidence="4 5" id="KW-0539">Nucleus</keyword>
<dbReference type="GO" id="GO:0005654">
    <property type="term" value="C:nucleoplasm"/>
    <property type="evidence" value="ECO:0007669"/>
    <property type="project" value="UniProtKB-SubCell"/>
</dbReference>
<dbReference type="STRING" id="71784.A0A1Y2AV93"/>